<dbReference type="AlphaFoldDB" id="A0A1W1BF85"/>
<name>A0A1W1BF85_9ZZZZ</name>
<gene>
    <name evidence="1" type="ORF">MNB_SM-7-1220</name>
</gene>
<accession>A0A1W1BF85</accession>
<dbReference type="EMBL" id="FPHB01000020">
    <property type="protein sequence ID" value="SFV52163.1"/>
    <property type="molecule type" value="Genomic_DNA"/>
</dbReference>
<evidence type="ECO:0008006" key="2">
    <source>
        <dbReference type="Google" id="ProtNLM"/>
    </source>
</evidence>
<proteinExistence type="predicted"/>
<sequence>MIRFVSFILLFLLSGCSFKSQPNMWQYSSAQSFESYKQNLLKGNKTLAKHDLKEAIKYAKSSADLSQLASIYLGKCALNKALGREDNCKEFKKIEPLITSIKLKNYYLFIQKDIDAVDTEYLPTKYQDFAKALQNGNTKRANEVILQIEDPISQMITLSLLDKKATKRSLKTTLQNVSFYGYKEGVLYLLKELLKKEKNPTKRAVIKQKLTILSQ</sequence>
<reference evidence="1" key="1">
    <citation type="submission" date="2016-10" db="EMBL/GenBank/DDBJ databases">
        <authorList>
            <person name="de Groot N.N."/>
        </authorList>
    </citation>
    <scope>NUCLEOTIDE SEQUENCE</scope>
</reference>
<dbReference type="PROSITE" id="PS51257">
    <property type="entry name" value="PROKAR_LIPOPROTEIN"/>
    <property type="match status" value="1"/>
</dbReference>
<protein>
    <recommendedName>
        <fullName evidence="2">Lipoprotein</fullName>
    </recommendedName>
</protein>
<evidence type="ECO:0000313" key="1">
    <source>
        <dbReference type="EMBL" id="SFV52163.1"/>
    </source>
</evidence>
<organism evidence="1">
    <name type="scientific">hydrothermal vent metagenome</name>
    <dbReference type="NCBI Taxonomy" id="652676"/>
    <lineage>
        <taxon>unclassified sequences</taxon>
        <taxon>metagenomes</taxon>
        <taxon>ecological metagenomes</taxon>
    </lineage>
</organism>